<dbReference type="PROSITE" id="PS50007">
    <property type="entry name" value="PIPLC_X_DOMAIN"/>
    <property type="match status" value="1"/>
</dbReference>
<dbReference type="PANTHER" id="PTHR13593">
    <property type="match status" value="1"/>
</dbReference>
<sequence>MRGPARPVHRGLGRRTNPRHYQPPAPVTRRAVALRSAGVSRARTPRRTVPHIRDRRDMRMGTRGRTVKRRLAVTTMVMAVGAVTVVPAAASTATATDGTAAPAPADIALGSWMDQLHGTIGDRPMNQVVIPGSHDAGTAGITGDSGMCDAGDTAGTARKWPALAASMSRTQSGSLVQQLDGGSRYLDLRLCKQDGKWYSYHGGPLGRLFFDAPDGKGGVIPGQAREVADWIQAHPKEIVILRVTATGPAATLQQDRREAITELGDLVGGGAGHPTIADASLRPTSTYDQFMAAGRHVVIVDDTDSTAYPWAWHQPDVQDYRGSYVGVSTAWQDILKAALDPKLSQKTFDAVLKRGDEVLGRAPGTAADKFFVQQGIIDPTDSIPDAAITQILAALKLTSAWKADNFLLSLEDELNRQLLAKLRTSWNNTNVTDNMNIVMHDDVNQNRNGVGSGDLEREIISKNLPQPVTSHTFYDMARTADGTWSAPSPLAGAGDAFRFAGSREAVAALPDGSVQVLGIGLDGNVWHNVRRTDGGWQGWQALPAADNKKTGFAAKDIAITGMPNGDSQITAIGQDGHAYDNIRHADGSWQGWAAMAGDDSGLVKATKVAIAGMPNGSSQVLVYGADGRMRLDTRAADGGWSGWSTVSGVGAQDFAGPALSIAALPDGDSQIAAIGLDGNVWHNVHRADGSWTGWDSPSGPAGGPMGASAVAVAGLPDGDSQLVAVGLDGNVYHAVRDRDGKWTPFRAVAGLRGAGTFAGDQVGIAGLPDGSSRLLLTSR</sequence>
<dbReference type="EMBL" id="PDES01000020">
    <property type="protein sequence ID" value="RRQ79023.1"/>
    <property type="molecule type" value="Genomic_DNA"/>
</dbReference>
<keyword evidence="2" id="KW-1133">Transmembrane helix</keyword>
<dbReference type="GO" id="GO:0008081">
    <property type="term" value="F:phosphoric diester hydrolase activity"/>
    <property type="evidence" value="ECO:0007669"/>
    <property type="project" value="InterPro"/>
</dbReference>
<feature type="transmembrane region" description="Helical" evidence="2">
    <location>
        <begin position="71"/>
        <end position="90"/>
    </location>
</feature>
<protein>
    <recommendedName>
        <fullName evidence="5">Phosphatidylinositol diacylglycerol-lyase</fullName>
    </recommendedName>
</protein>
<dbReference type="InterPro" id="IPR017946">
    <property type="entry name" value="PLC-like_Pdiesterase_TIM-brl"/>
</dbReference>
<comment type="caution">
    <text evidence="3">The sequence shown here is derived from an EMBL/GenBank/DDBJ whole genome shotgun (WGS) entry which is preliminary data.</text>
</comment>
<proteinExistence type="predicted"/>
<dbReference type="Proteomes" id="UP000276379">
    <property type="component" value="Unassembled WGS sequence"/>
</dbReference>
<keyword evidence="2" id="KW-0472">Membrane</keyword>
<dbReference type="SUPFAM" id="SSF51695">
    <property type="entry name" value="PLC-like phosphodiesterases"/>
    <property type="match status" value="1"/>
</dbReference>
<name>A0A426RWF3_9ACTN</name>
<evidence type="ECO:0000313" key="3">
    <source>
        <dbReference type="EMBL" id="RRQ79023.1"/>
    </source>
</evidence>
<feature type="compositionally biased region" description="Basic residues" evidence="1">
    <location>
        <begin position="7"/>
        <end position="18"/>
    </location>
</feature>
<dbReference type="AlphaFoldDB" id="A0A426RWF3"/>
<dbReference type="PANTHER" id="PTHR13593:SF113">
    <property type="entry name" value="SI:DKEY-266F7.9"/>
    <property type="match status" value="1"/>
</dbReference>
<organism evidence="3 4">
    <name type="scientific">Streptomyces griseofuscus</name>
    <dbReference type="NCBI Taxonomy" id="146922"/>
    <lineage>
        <taxon>Bacteria</taxon>
        <taxon>Bacillati</taxon>
        <taxon>Actinomycetota</taxon>
        <taxon>Actinomycetes</taxon>
        <taxon>Kitasatosporales</taxon>
        <taxon>Streptomycetaceae</taxon>
        <taxon>Streptomyces</taxon>
    </lineage>
</organism>
<feature type="region of interest" description="Disordered" evidence="1">
    <location>
        <begin position="1"/>
        <end position="29"/>
    </location>
</feature>
<keyword evidence="4" id="KW-1185">Reference proteome</keyword>
<accession>A0A426RWF3</accession>
<dbReference type="GO" id="GO:0006629">
    <property type="term" value="P:lipid metabolic process"/>
    <property type="evidence" value="ECO:0007669"/>
    <property type="project" value="InterPro"/>
</dbReference>
<keyword evidence="2" id="KW-0812">Transmembrane</keyword>
<dbReference type="Gene3D" id="2.120.10.70">
    <property type="entry name" value="Fucose-specific lectin"/>
    <property type="match status" value="1"/>
</dbReference>
<dbReference type="SUPFAM" id="SSF89372">
    <property type="entry name" value="Fucose-specific lectin"/>
    <property type="match status" value="1"/>
</dbReference>
<dbReference type="InterPro" id="IPR051057">
    <property type="entry name" value="PI-PLC_domain"/>
</dbReference>
<reference evidence="3 4" key="1">
    <citation type="submission" date="2017-10" db="EMBL/GenBank/DDBJ databases">
        <title>Draft genome of actinobacteria isolated from guarana (Paullinia cupana (Mart.) Ducke.</title>
        <authorList>
            <person name="Siqueira K.A."/>
            <person name="Liotti R.G."/>
            <person name="Mendes T.A."/>
            <person name="Soares M.A."/>
        </authorList>
    </citation>
    <scope>NUCLEOTIDE SEQUENCE [LARGE SCALE GENOMIC DNA]</scope>
    <source>
        <strain evidence="3 4">199</strain>
    </source>
</reference>
<evidence type="ECO:0000256" key="1">
    <source>
        <dbReference type="SAM" id="MobiDB-lite"/>
    </source>
</evidence>
<dbReference type="Gene3D" id="3.20.20.190">
    <property type="entry name" value="Phosphatidylinositol (PI) phosphodiesterase"/>
    <property type="match status" value="1"/>
</dbReference>
<evidence type="ECO:0000256" key="2">
    <source>
        <dbReference type="SAM" id="Phobius"/>
    </source>
</evidence>
<gene>
    <name evidence="3" type="ORF">CQW44_35630</name>
</gene>
<evidence type="ECO:0000313" key="4">
    <source>
        <dbReference type="Proteomes" id="UP000276379"/>
    </source>
</evidence>
<evidence type="ECO:0008006" key="5">
    <source>
        <dbReference type="Google" id="ProtNLM"/>
    </source>
</evidence>